<keyword evidence="6" id="KW-0472">Membrane</keyword>
<dbReference type="InterPro" id="IPR016054">
    <property type="entry name" value="LY6_UPA_recep-like"/>
</dbReference>
<dbReference type="FunFam" id="2.10.60.10:FF:000003">
    <property type="entry name" value="lymphocyte antigen 6E isoform X1"/>
    <property type="match status" value="1"/>
</dbReference>
<evidence type="ECO:0000313" key="11">
    <source>
        <dbReference type="Ensembl" id="ENSVKKP00000025919.1"/>
    </source>
</evidence>
<dbReference type="GO" id="GO:0005576">
    <property type="term" value="C:extracellular region"/>
    <property type="evidence" value="ECO:0007669"/>
    <property type="project" value="UniProtKB-SubCell"/>
</dbReference>
<accession>A0A8D2LRH4</accession>
<dbReference type="OrthoDB" id="6223185at2759"/>
<gene>
    <name evidence="11" type="primary">LOC123035314</name>
</gene>
<evidence type="ECO:0000256" key="9">
    <source>
        <dbReference type="SAM" id="SignalP"/>
    </source>
</evidence>
<dbReference type="RefSeq" id="XP_044309286.1">
    <property type="nucleotide sequence ID" value="XM_044453351.1"/>
</dbReference>
<comment type="subcellular location">
    <subcellularLocation>
        <location evidence="1">Cell membrane</location>
    </subcellularLocation>
    <subcellularLocation>
        <location evidence="2">Secreted</location>
    </subcellularLocation>
</comment>
<dbReference type="SMART" id="SM00134">
    <property type="entry name" value="LU"/>
    <property type="match status" value="1"/>
</dbReference>
<proteinExistence type="predicted"/>
<evidence type="ECO:0000256" key="1">
    <source>
        <dbReference type="ARBA" id="ARBA00004236"/>
    </source>
</evidence>
<dbReference type="GeneID" id="123035314"/>
<protein>
    <recommendedName>
        <fullName evidence="10">UPAR/Ly6 domain-containing protein</fullName>
    </recommendedName>
</protein>
<feature type="chain" id="PRO_5034829556" description="UPAR/Ly6 domain-containing protein" evidence="9">
    <location>
        <begin position="21"/>
        <end position="126"/>
    </location>
</feature>
<dbReference type="InterPro" id="IPR035076">
    <property type="entry name" value="Toxin/TOLIP"/>
</dbReference>
<sequence length="126" mass="13189">MKSAFVVLVAALLCAERVSSLACFSCENAESNLECLSIKSCDSKDKYCITKYFGGGMGENHKQSISKGCSQICPQAGVDLGIMAFSVKCCESTLCNTSGAISVRGSHVMLLVATVASLLCVFGAKL</sequence>
<dbReference type="PANTHER" id="PTHR16983:SF30">
    <property type="entry name" value="LYMPHOCYTE ANTIGEN 6 COMPLEX, LOCUS E-RELATED"/>
    <property type="match status" value="1"/>
</dbReference>
<keyword evidence="4" id="KW-0964">Secreted</keyword>
<name>A0A8D2LRH4_VARKO</name>
<keyword evidence="3" id="KW-1003">Cell membrane</keyword>
<dbReference type="SUPFAM" id="SSF57302">
    <property type="entry name" value="Snake toxin-like"/>
    <property type="match status" value="1"/>
</dbReference>
<dbReference type="CDD" id="cd23543">
    <property type="entry name" value="TFP_LU_ECD_Ly6E"/>
    <property type="match status" value="1"/>
</dbReference>
<dbReference type="Proteomes" id="UP000694545">
    <property type="component" value="Unplaced"/>
</dbReference>
<keyword evidence="7" id="KW-1015">Disulfide bond</keyword>
<dbReference type="InterPro" id="IPR045860">
    <property type="entry name" value="Snake_toxin-like_sf"/>
</dbReference>
<evidence type="ECO:0000256" key="8">
    <source>
        <dbReference type="ARBA" id="ARBA00023180"/>
    </source>
</evidence>
<dbReference type="AlphaFoldDB" id="A0A8D2LRH4"/>
<dbReference type="KEGG" id="vko:123035314"/>
<feature type="signal peptide" evidence="9">
    <location>
        <begin position="1"/>
        <end position="20"/>
    </location>
</feature>
<dbReference type="GO" id="GO:0005886">
    <property type="term" value="C:plasma membrane"/>
    <property type="evidence" value="ECO:0007669"/>
    <property type="project" value="UniProtKB-SubCell"/>
</dbReference>
<evidence type="ECO:0000256" key="7">
    <source>
        <dbReference type="ARBA" id="ARBA00023157"/>
    </source>
</evidence>
<evidence type="ECO:0000256" key="4">
    <source>
        <dbReference type="ARBA" id="ARBA00022525"/>
    </source>
</evidence>
<evidence type="ECO:0000256" key="6">
    <source>
        <dbReference type="ARBA" id="ARBA00023136"/>
    </source>
</evidence>
<reference evidence="11" key="2">
    <citation type="submission" date="2025-09" db="UniProtKB">
        <authorList>
            <consortium name="Ensembl"/>
        </authorList>
    </citation>
    <scope>IDENTIFICATION</scope>
</reference>
<feature type="domain" description="UPAR/Ly6" evidence="10">
    <location>
        <begin position="21"/>
        <end position="110"/>
    </location>
</feature>
<dbReference type="Pfam" id="PF00087">
    <property type="entry name" value="Toxin_TOLIP"/>
    <property type="match status" value="1"/>
</dbReference>
<dbReference type="Ensembl" id="ENSVKKT00000026551.1">
    <property type="protein sequence ID" value="ENSVKKP00000025919.1"/>
    <property type="gene ID" value="ENSVKKG00000016961.1"/>
</dbReference>
<dbReference type="OMA" id="LTCFTCK"/>
<evidence type="ECO:0000256" key="3">
    <source>
        <dbReference type="ARBA" id="ARBA00022475"/>
    </source>
</evidence>
<evidence type="ECO:0000259" key="10">
    <source>
        <dbReference type="SMART" id="SM00134"/>
    </source>
</evidence>
<dbReference type="PANTHER" id="PTHR16983">
    <property type="entry name" value="UPAR/LY6 DOMAIN-CONTAINING PROTEIN"/>
    <property type="match status" value="1"/>
</dbReference>
<organism evidence="11 12">
    <name type="scientific">Varanus komodoensis</name>
    <name type="common">Komodo dragon</name>
    <dbReference type="NCBI Taxonomy" id="61221"/>
    <lineage>
        <taxon>Eukaryota</taxon>
        <taxon>Metazoa</taxon>
        <taxon>Chordata</taxon>
        <taxon>Craniata</taxon>
        <taxon>Vertebrata</taxon>
        <taxon>Euteleostomi</taxon>
        <taxon>Lepidosauria</taxon>
        <taxon>Squamata</taxon>
        <taxon>Bifurcata</taxon>
        <taxon>Unidentata</taxon>
        <taxon>Episquamata</taxon>
        <taxon>Toxicofera</taxon>
        <taxon>Anguimorpha</taxon>
        <taxon>Paleoanguimorpha</taxon>
        <taxon>Varanoidea</taxon>
        <taxon>Varanidae</taxon>
        <taxon>Varanus</taxon>
    </lineage>
</organism>
<evidence type="ECO:0000256" key="5">
    <source>
        <dbReference type="ARBA" id="ARBA00022729"/>
    </source>
</evidence>
<dbReference type="Gene3D" id="2.10.60.10">
    <property type="entry name" value="CD59"/>
    <property type="match status" value="1"/>
</dbReference>
<evidence type="ECO:0000313" key="12">
    <source>
        <dbReference type="Proteomes" id="UP000694545"/>
    </source>
</evidence>
<dbReference type="GO" id="GO:0030550">
    <property type="term" value="F:acetylcholine receptor inhibitor activity"/>
    <property type="evidence" value="ECO:0007669"/>
    <property type="project" value="TreeGrafter"/>
</dbReference>
<keyword evidence="5 9" id="KW-0732">Signal</keyword>
<keyword evidence="12" id="KW-1185">Reference proteome</keyword>
<dbReference type="InterPro" id="IPR051110">
    <property type="entry name" value="Ly-6/neurotoxin-like_GPI-ap"/>
</dbReference>
<evidence type="ECO:0000256" key="2">
    <source>
        <dbReference type="ARBA" id="ARBA00004613"/>
    </source>
</evidence>
<keyword evidence="8" id="KW-0325">Glycoprotein</keyword>
<reference evidence="11" key="1">
    <citation type="submission" date="2025-08" db="UniProtKB">
        <authorList>
            <consortium name="Ensembl"/>
        </authorList>
    </citation>
    <scope>IDENTIFICATION</scope>
</reference>